<dbReference type="Proteomes" id="UP001059663">
    <property type="component" value="Chromosome"/>
</dbReference>
<accession>A0AC61U1P3</accession>
<organism evidence="1 2">
    <name type="scientific">Janibacter limosus</name>
    <dbReference type="NCBI Taxonomy" id="53458"/>
    <lineage>
        <taxon>Bacteria</taxon>
        <taxon>Bacillati</taxon>
        <taxon>Actinomycetota</taxon>
        <taxon>Actinomycetes</taxon>
        <taxon>Micrococcales</taxon>
        <taxon>Intrasporangiaceae</taxon>
        <taxon>Janibacter</taxon>
    </lineage>
</organism>
<reference evidence="1" key="1">
    <citation type="submission" date="2021-11" db="EMBL/GenBank/DDBJ databases">
        <title>Study of the species diversity of bacterial strains isolated from a unique natural object - Shulgan-Tash cave (Bashkiria).</title>
        <authorList>
            <person name="Sazanova A.L."/>
            <person name="Chirak E.R."/>
            <person name="Safronova V.I."/>
        </authorList>
    </citation>
    <scope>NUCLEOTIDE SEQUENCE</scope>
    <source>
        <strain evidence="1">P1</strain>
    </source>
</reference>
<evidence type="ECO:0000313" key="2">
    <source>
        <dbReference type="Proteomes" id="UP001059663"/>
    </source>
</evidence>
<evidence type="ECO:0000313" key="1">
    <source>
        <dbReference type="EMBL" id="UUZ43898.1"/>
    </source>
</evidence>
<sequence>MSTAKTTKGTSMSRRGARCRSGTRLVSTTPSSSRACTPKAQIASRGVATTAMTKSNVARIFRCAGMACSHELP</sequence>
<protein>
    <submittedName>
        <fullName evidence="1">Uncharacterized protein</fullName>
    </submittedName>
</protein>
<dbReference type="EMBL" id="CP087977">
    <property type="protein sequence ID" value="UUZ43898.1"/>
    <property type="molecule type" value="Genomic_DNA"/>
</dbReference>
<gene>
    <name evidence="1" type="ORF">LP422_14425</name>
</gene>
<proteinExistence type="predicted"/>
<name>A0AC61U1P3_9MICO</name>